<dbReference type="Pfam" id="PF12680">
    <property type="entry name" value="SnoaL_2"/>
    <property type="match status" value="1"/>
</dbReference>
<sequence>MSVTPLPTPPGSVAQQALPRVVAFFECLKAQDLGHLDRIYAVDASFKDPFNEVEGLLEIEAVFAHMFRALDTPHFVVRDRLAQGNQAFLTWDFRFRFKGDTVWQVVRGATHLRFDAHGLIADHRDYWDAAEELYEKLPVLGGLMRWLKRRAMRG</sequence>
<dbReference type="RefSeq" id="WP_109038464.1">
    <property type="nucleotide sequence ID" value="NZ_CP029210.1"/>
</dbReference>
<feature type="domain" description="SnoaL-like" evidence="1">
    <location>
        <begin position="21"/>
        <end position="123"/>
    </location>
</feature>
<dbReference type="SUPFAM" id="SSF54427">
    <property type="entry name" value="NTF2-like"/>
    <property type="match status" value="1"/>
</dbReference>
<dbReference type="Gene3D" id="3.10.450.50">
    <property type="match status" value="1"/>
</dbReference>
<dbReference type="InterPro" id="IPR037401">
    <property type="entry name" value="SnoaL-like"/>
</dbReference>
<reference evidence="2 3" key="1">
    <citation type="submission" date="2018-05" db="EMBL/GenBank/DDBJ databases">
        <title>complete genome sequence of Aquabacterium olei NBRC 110486.</title>
        <authorList>
            <person name="Tang B."/>
            <person name="Chang J."/>
            <person name="Zhang L."/>
            <person name="Yang H."/>
        </authorList>
    </citation>
    <scope>NUCLEOTIDE SEQUENCE [LARGE SCALE GENOMIC DNA]</scope>
    <source>
        <strain evidence="2 3">NBRC 110486</strain>
    </source>
</reference>
<keyword evidence="3" id="KW-1185">Reference proteome</keyword>
<dbReference type="GO" id="GO:0016853">
    <property type="term" value="F:isomerase activity"/>
    <property type="evidence" value="ECO:0007669"/>
    <property type="project" value="UniProtKB-KW"/>
</dbReference>
<protein>
    <submittedName>
        <fullName evidence="2">Isomerase</fullName>
    </submittedName>
</protein>
<dbReference type="OrthoDB" id="1115105at2"/>
<proteinExistence type="predicted"/>
<dbReference type="AlphaFoldDB" id="A0A2U8FWF9"/>
<name>A0A2U8FWF9_9BURK</name>
<evidence type="ECO:0000313" key="3">
    <source>
        <dbReference type="Proteomes" id="UP000244892"/>
    </source>
</evidence>
<dbReference type="Proteomes" id="UP000244892">
    <property type="component" value="Chromosome"/>
</dbReference>
<keyword evidence="2" id="KW-0413">Isomerase</keyword>
<dbReference type="EMBL" id="CP029210">
    <property type="protein sequence ID" value="AWI55350.1"/>
    <property type="molecule type" value="Genomic_DNA"/>
</dbReference>
<evidence type="ECO:0000313" key="2">
    <source>
        <dbReference type="EMBL" id="AWI55350.1"/>
    </source>
</evidence>
<dbReference type="KEGG" id="aon:DEH84_16605"/>
<gene>
    <name evidence="2" type="ORF">DEH84_16605</name>
</gene>
<evidence type="ECO:0000259" key="1">
    <source>
        <dbReference type="Pfam" id="PF12680"/>
    </source>
</evidence>
<accession>A0A2U8FWF9</accession>
<organism evidence="2 3">
    <name type="scientific">Aquabacterium olei</name>
    <dbReference type="NCBI Taxonomy" id="1296669"/>
    <lineage>
        <taxon>Bacteria</taxon>
        <taxon>Pseudomonadati</taxon>
        <taxon>Pseudomonadota</taxon>
        <taxon>Betaproteobacteria</taxon>
        <taxon>Burkholderiales</taxon>
        <taxon>Aquabacterium</taxon>
    </lineage>
</organism>
<dbReference type="InterPro" id="IPR032710">
    <property type="entry name" value="NTF2-like_dom_sf"/>
</dbReference>